<sequence length="94" mass="10523">METLTIEAVEKTMVDTIQEIADDLGIDMNVEINSRPGSAGISSHILVSVMAKLESILDVKIPDNCYIFHDKITLQQLSVREATQKLLKVIKRKK</sequence>
<proteinExistence type="predicted"/>
<gene>
    <name evidence="1" type="ORF">ACFOWA_19650</name>
</gene>
<dbReference type="SUPFAM" id="SSF47336">
    <property type="entry name" value="ACP-like"/>
    <property type="match status" value="1"/>
</dbReference>
<accession>A0ABV8PGE5</accession>
<organism evidence="1 2">
    <name type="scientific">Pedobacter lithocola</name>
    <dbReference type="NCBI Taxonomy" id="1908239"/>
    <lineage>
        <taxon>Bacteria</taxon>
        <taxon>Pseudomonadati</taxon>
        <taxon>Bacteroidota</taxon>
        <taxon>Sphingobacteriia</taxon>
        <taxon>Sphingobacteriales</taxon>
        <taxon>Sphingobacteriaceae</taxon>
        <taxon>Pedobacter</taxon>
    </lineage>
</organism>
<protein>
    <recommendedName>
        <fullName evidence="3">Carrier domain-containing protein</fullName>
    </recommendedName>
</protein>
<keyword evidence="2" id="KW-1185">Reference proteome</keyword>
<dbReference type="RefSeq" id="WP_378988605.1">
    <property type="nucleotide sequence ID" value="NZ_JBHSBW010000016.1"/>
</dbReference>
<dbReference type="Proteomes" id="UP001595789">
    <property type="component" value="Unassembled WGS sequence"/>
</dbReference>
<dbReference type="InterPro" id="IPR036736">
    <property type="entry name" value="ACP-like_sf"/>
</dbReference>
<dbReference type="EMBL" id="JBHSBW010000016">
    <property type="protein sequence ID" value="MFC4213417.1"/>
    <property type="molecule type" value="Genomic_DNA"/>
</dbReference>
<reference evidence="2" key="1">
    <citation type="journal article" date="2019" name="Int. J. Syst. Evol. Microbiol.">
        <title>The Global Catalogue of Microorganisms (GCM) 10K type strain sequencing project: providing services to taxonomists for standard genome sequencing and annotation.</title>
        <authorList>
            <consortium name="The Broad Institute Genomics Platform"/>
            <consortium name="The Broad Institute Genome Sequencing Center for Infectious Disease"/>
            <person name="Wu L."/>
            <person name="Ma J."/>
        </authorList>
    </citation>
    <scope>NUCLEOTIDE SEQUENCE [LARGE SCALE GENOMIC DNA]</scope>
    <source>
        <strain evidence="2">CCM 8691</strain>
    </source>
</reference>
<evidence type="ECO:0000313" key="2">
    <source>
        <dbReference type="Proteomes" id="UP001595789"/>
    </source>
</evidence>
<evidence type="ECO:0008006" key="3">
    <source>
        <dbReference type="Google" id="ProtNLM"/>
    </source>
</evidence>
<evidence type="ECO:0000313" key="1">
    <source>
        <dbReference type="EMBL" id="MFC4213417.1"/>
    </source>
</evidence>
<comment type="caution">
    <text evidence="1">The sequence shown here is derived from an EMBL/GenBank/DDBJ whole genome shotgun (WGS) entry which is preliminary data.</text>
</comment>
<name>A0ABV8PGE5_9SPHI</name>